<evidence type="ECO:0000313" key="1">
    <source>
        <dbReference type="EMBL" id="BCJ87186.1"/>
    </source>
</evidence>
<reference evidence="1 2" key="1">
    <citation type="submission" date="2020-08" db="EMBL/GenBank/DDBJ databases">
        <title>Complete Genome Sequence of Effusibacillus dendaii Strain skT53, Isolated from Farmland soil.</title>
        <authorList>
            <person name="Konishi T."/>
            <person name="Kawasaki H."/>
        </authorList>
    </citation>
    <scope>NUCLEOTIDE SEQUENCE [LARGE SCALE GENOMIC DNA]</scope>
    <source>
        <strain evidence="2">skT53</strain>
    </source>
</reference>
<keyword evidence="2" id="KW-1185">Reference proteome</keyword>
<dbReference type="KEGG" id="eff:skT53_21710"/>
<dbReference type="RefSeq" id="WP_200756913.1">
    <property type="nucleotide sequence ID" value="NZ_AP023366.1"/>
</dbReference>
<dbReference type="Proteomes" id="UP000593802">
    <property type="component" value="Chromosome"/>
</dbReference>
<evidence type="ECO:0000313" key="2">
    <source>
        <dbReference type="Proteomes" id="UP000593802"/>
    </source>
</evidence>
<dbReference type="AlphaFoldDB" id="A0A7I8DEB2"/>
<dbReference type="EMBL" id="AP023366">
    <property type="protein sequence ID" value="BCJ87186.1"/>
    <property type="molecule type" value="Genomic_DNA"/>
</dbReference>
<accession>A0A7I8DEB2</accession>
<proteinExistence type="predicted"/>
<protein>
    <submittedName>
        <fullName evidence="1">Uncharacterized protein</fullName>
    </submittedName>
</protein>
<gene>
    <name evidence="1" type="ORF">skT53_21710</name>
</gene>
<organism evidence="1 2">
    <name type="scientific">Effusibacillus dendaii</name>
    <dbReference type="NCBI Taxonomy" id="2743772"/>
    <lineage>
        <taxon>Bacteria</taxon>
        <taxon>Bacillati</taxon>
        <taxon>Bacillota</taxon>
        <taxon>Bacilli</taxon>
        <taxon>Bacillales</taxon>
        <taxon>Alicyclobacillaceae</taxon>
        <taxon>Effusibacillus</taxon>
    </lineage>
</organism>
<name>A0A7I8DEB2_9BACL</name>
<sequence>MFHPAIYQNAPGTLTKKSFLGLQKGTHPKLAAVKQTGKLDEYKFAGAQLMLSDIAVVEAQFNDGSKRLVHLAKDERGAWKLFWNNQTGIE</sequence>